<evidence type="ECO:0000256" key="6">
    <source>
        <dbReference type="ARBA" id="ARBA00022723"/>
    </source>
</evidence>
<dbReference type="EC" id="2.3.2.27" evidence="4"/>
<evidence type="ECO:0000256" key="7">
    <source>
        <dbReference type="ARBA" id="ARBA00022771"/>
    </source>
</evidence>
<dbReference type="InterPro" id="IPR013083">
    <property type="entry name" value="Znf_RING/FYVE/PHD"/>
</dbReference>
<dbReference type="InterPro" id="IPR049548">
    <property type="entry name" value="Sina-like_RING"/>
</dbReference>
<keyword evidence="5" id="KW-0808">Transferase</keyword>
<keyword evidence="15" id="KW-1185">Reference proteome</keyword>
<dbReference type="PANTHER" id="PTHR45877">
    <property type="entry name" value="E3 UBIQUITIN-PROTEIN LIGASE SIAH2"/>
    <property type="match status" value="1"/>
</dbReference>
<proteinExistence type="inferred from homology"/>
<keyword evidence="7 10" id="KW-0863">Zinc-finger</keyword>
<dbReference type="GO" id="GO:0005737">
    <property type="term" value="C:cytoplasm"/>
    <property type="evidence" value="ECO:0007669"/>
    <property type="project" value="TreeGrafter"/>
</dbReference>
<feature type="compositionally biased region" description="Low complexity" evidence="11">
    <location>
        <begin position="77"/>
        <end position="86"/>
    </location>
</feature>
<comment type="pathway">
    <text evidence="2">Protein modification; protein ubiquitination.</text>
</comment>
<dbReference type="PROSITE" id="PS50089">
    <property type="entry name" value="ZF_RING_2"/>
    <property type="match status" value="1"/>
</dbReference>
<dbReference type="InterPro" id="IPR004162">
    <property type="entry name" value="SINA-like_animal"/>
</dbReference>
<dbReference type="Pfam" id="PF21361">
    <property type="entry name" value="Sina_ZnF"/>
    <property type="match status" value="1"/>
</dbReference>
<dbReference type="PROSITE" id="PS51081">
    <property type="entry name" value="ZF_SIAH"/>
    <property type="match status" value="1"/>
</dbReference>
<feature type="region of interest" description="Disordered" evidence="11">
    <location>
        <begin position="12"/>
        <end position="113"/>
    </location>
</feature>
<dbReference type="GO" id="GO:0043161">
    <property type="term" value="P:proteasome-mediated ubiquitin-dependent protein catabolic process"/>
    <property type="evidence" value="ECO:0007669"/>
    <property type="project" value="TreeGrafter"/>
</dbReference>
<evidence type="ECO:0000256" key="4">
    <source>
        <dbReference type="ARBA" id="ARBA00012483"/>
    </source>
</evidence>
<evidence type="ECO:0000313" key="14">
    <source>
        <dbReference type="EMBL" id="KAK3918252.1"/>
    </source>
</evidence>
<evidence type="ECO:0000256" key="9">
    <source>
        <dbReference type="ARBA" id="ARBA00022833"/>
    </source>
</evidence>
<feature type="domain" description="SIAH-type" evidence="13">
    <location>
        <begin position="172"/>
        <end position="230"/>
    </location>
</feature>
<name>A0AAE1HBC3_9NEOP</name>
<keyword evidence="8" id="KW-0833">Ubl conjugation pathway</keyword>
<protein>
    <recommendedName>
        <fullName evidence="4">RING-type E3 ubiquitin transferase</fullName>
        <ecNumber evidence="4">2.3.2.27</ecNumber>
    </recommendedName>
</protein>
<feature type="compositionally biased region" description="Acidic residues" evidence="11">
    <location>
        <begin position="100"/>
        <end position="109"/>
    </location>
</feature>
<evidence type="ECO:0000259" key="12">
    <source>
        <dbReference type="PROSITE" id="PS50089"/>
    </source>
</evidence>
<keyword evidence="6" id="KW-0479">Metal-binding</keyword>
<accession>A0AAE1HBC3</accession>
<dbReference type="EMBL" id="JAHWGI010000914">
    <property type="protein sequence ID" value="KAK3918252.1"/>
    <property type="molecule type" value="Genomic_DNA"/>
</dbReference>
<keyword evidence="9" id="KW-0862">Zinc</keyword>
<sequence length="397" mass="41348">MVEALSRVLALLRKRPAAPERAHDEASSAKKAKLEDAAPPREEAAGRCEPAAEPEVAADPADHTVAPQDAGDKELRAPAPDAAAASADDDDDPPASIDAEAAEEAGGADDPDRGVSLLECPVCVDTMQPPVRQCVNGHCVCNACRGRVSSCPLCRGPLSFRTHAALDELARTLTLPCVHRARGCASRVKVTDREVHLMECAFNLAPCPLQPCAWSGAFQKARSHCLENHPAGRARVVDLDAKVSFSLEVPVDDDAVKSSLRFEDVGLFVGAEAFVLEVHADELPGRVAVLVRQLSAGRAHPPAHCCVLALRCSSRPQAGLTPPVQVLSARVPVLAQNETLVPAVDAGRCLVAAEEAVRRLCAGGAGGAGGGLALECTISLPPGPAAPGWLSWLAGKS</sequence>
<dbReference type="AlphaFoldDB" id="A0AAE1HBC3"/>
<evidence type="ECO:0000256" key="11">
    <source>
        <dbReference type="SAM" id="MobiDB-lite"/>
    </source>
</evidence>
<evidence type="ECO:0000313" key="15">
    <source>
        <dbReference type="Proteomes" id="UP001219518"/>
    </source>
</evidence>
<dbReference type="Gene3D" id="3.30.40.10">
    <property type="entry name" value="Zinc/RING finger domain, C3HC4 (zinc finger)"/>
    <property type="match status" value="2"/>
</dbReference>
<feature type="compositionally biased region" description="Basic and acidic residues" evidence="11">
    <location>
        <begin position="17"/>
        <end position="46"/>
    </location>
</feature>
<comment type="caution">
    <text evidence="14">The sequence shown here is derived from an EMBL/GenBank/DDBJ whole genome shotgun (WGS) entry which is preliminary data.</text>
</comment>
<gene>
    <name evidence="14" type="ORF">KUF71_007669</name>
</gene>
<dbReference type="PANTHER" id="PTHR45877:SF2">
    <property type="entry name" value="E3 UBIQUITIN-PROTEIN LIGASE SINA-RELATED"/>
    <property type="match status" value="1"/>
</dbReference>
<organism evidence="14 15">
    <name type="scientific">Frankliniella fusca</name>
    <dbReference type="NCBI Taxonomy" id="407009"/>
    <lineage>
        <taxon>Eukaryota</taxon>
        <taxon>Metazoa</taxon>
        <taxon>Ecdysozoa</taxon>
        <taxon>Arthropoda</taxon>
        <taxon>Hexapoda</taxon>
        <taxon>Insecta</taxon>
        <taxon>Pterygota</taxon>
        <taxon>Neoptera</taxon>
        <taxon>Paraneoptera</taxon>
        <taxon>Thysanoptera</taxon>
        <taxon>Terebrantia</taxon>
        <taxon>Thripoidea</taxon>
        <taxon>Thripidae</taxon>
        <taxon>Frankliniella</taxon>
    </lineage>
</organism>
<reference evidence="14" key="1">
    <citation type="submission" date="2021-07" db="EMBL/GenBank/DDBJ databases">
        <authorList>
            <person name="Catto M.A."/>
            <person name="Jacobson A."/>
            <person name="Kennedy G."/>
            <person name="Labadie P."/>
            <person name="Hunt B.G."/>
            <person name="Srinivasan R."/>
        </authorList>
    </citation>
    <scope>NUCLEOTIDE SEQUENCE</scope>
    <source>
        <strain evidence="14">PL_HMW_Pooled</strain>
        <tissue evidence="14">Head</tissue>
    </source>
</reference>
<evidence type="ECO:0000256" key="2">
    <source>
        <dbReference type="ARBA" id="ARBA00004906"/>
    </source>
</evidence>
<evidence type="ECO:0000256" key="3">
    <source>
        <dbReference type="ARBA" id="ARBA00009119"/>
    </source>
</evidence>
<dbReference type="GO" id="GO:0031624">
    <property type="term" value="F:ubiquitin conjugating enzyme binding"/>
    <property type="evidence" value="ECO:0007669"/>
    <property type="project" value="TreeGrafter"/>
</dbReference>
<comment type="similarity">
    <text evidence="3">Belongs to the SINA (Seven in absentia) family.</text>
</comment>
<evidence type="ECO:0000256" key="10">
    <source>
        <dbReference type="PROSITE-ProRule" id="PRU00455"/>
    </source>
</evidence>
<dbReference type="GO" id="GO:0061630">
    <property type="term" value="F:ubiquitin protein ligase activity"/>
    <property type="evidence" value="ECO:0007669"/>
    <property type="project" value="UniProtKB-EC"/>
</dbReference>
<evidence type="ECO:0000256" key="8">
    <source>
        <dbReference type="ARBA" id="ARBA00022786"/>
    </source>
</evidence>
<dbReference type="SUPFAM" id="SSF49599">
    <property type="entry name" value="TRAF domain-like"/>
    <property type="match status" value="1"/>
</dbReference>
<dbReference type="InterPro" id="IPR001841">
    <property type="entry name" value="Znf_RING"/>
</dbReference>
<comment type="catalytic activity">
    <reaction evidence="1">
        <text>S-ubiquitinyl-[E2 ubiquitin-conjugating enzyme]-L-cysteine + [acceptor protein]-L-lysine = [E2 ubiquitin-conjugating enzyme]-L-cysteine + N(6)-ubiquitinyl-[acceptor protein]-L-lysine.</text>
        <dbReference type="EC" id="2.3.2.27"/>
    </reaction>
</comment>
<feature type="domain" description="RING-type" evidence="12">
    <location>
        <begin position="120"/>
        <end position="155"/>
    </location>
</feature>
<feature type="compositionally biased region" description="Low complexity" evidence="11">
    <location>
        <begin position="49"/>
        <end position="59"/>
    </location>
</feature>
<reference evidence="14" key="2">
    <citation type="journal article" date="2023" name="BMC Genomics">
        <title>Pest status, molecular evolution, and epigenetic factors derived from the genome assembly of Frankliniella fusca, a thysanopteran phytovirus vector.</title>
        <authorList>
            <person name="Catto M.A."/>
            <person name="Labadie P.E."/>
            <person name="Jacobson A.L."/>
            <person name="Kennedy G.G."/>
            <person name="Srinivasan R."/>
            <person name="Hunt B.G."/>
        </authorList>
    </citation>
    <scope>NUCLEOTIDE SEQUENCE</scope>
    <source>
        <strain evidence="14">PL_HMW_Pooled</strain>
    </source>
</reference>
<dbReference type="SUPFAM" id="SSF57850">
    <property type="entry name" value="RING/U-box"/>
    <property type="match status" value="1"/>
</dbReference>
<evidence type="ECO:0000256" key="5">
    <source>
        <dbReference type="ARBA" id="ARBA00022679"/>
    </source>
</evidence>
<evidence type="ECO:0000259" key="13">
    <source>
        <dbReference type="PROSITE" id="PS51081"/>
    </source>
</evidence>
<dbReference type="InterPro" id="IPR013010">
    <property type="entry name" value="Znf_SIAH"/>
</dbReference>
<dbReference type="GO" id="GO:0008270">
    <property type="term" value="F:zinc ion binding"/>
    <property type="evidence" value="ECO:0007669"/>
    <property type="project" value="UniProtKB-KW"/>
</dbReference>
<evidence type="ECO:0000256" key="1">
    <source>
        <dbReference type="ARBA" id="ARBA00000900"/>
    </source>
</evidence>
<dbReference type="Pfam" id="PF21362">
    <property type="entry name" value="Sina_RING"/>
    <property type="match status" value="1"/>
</dbReference>
<dbReference type="Proteomes" id="UP001219518">
    <property type="component" value="Unassembled WGS sequence"/>
</dbReference>